<dbReference type="Proteomes" id="UP001549200">
    <property type="component" value="Unassembled WGS sequence"/>
</dbReference>
<dbReference type="EMBL" id="JBEPLZ010000018">
    <property type="protein sequence ID" value="MET3572431.1"/>
    <property type="molecule type" value="Genomic_DNA"/>
</dbReference>
<evidence type="ECO:0000313" key="2">
    <source>
        <dbReference type="Proteomes" id="UP001549200"/>
    </source>
</evidence>
<dbReference type="RefSeq" id="WP_045093597.1">
    <property type="nucleotide sequence ID" value="NZ_CABJDD010000001.1"/>
</dbReference>
<evidence type="ECO:0008006" key="3">
    <source>
        <dbReference type="Google" id="ProtNLM"/>
    </source>
</evidence>
<protein>
    <recommendedName>
        <fullName evidence="3">Multidrug transporter</fullName>
    </recommendedName>
</protein>
<accession>A0ABV2G2B5</accession>
<comment type="caution">
    <text evidence="1">The sequence shown here is derived from an EMBL/GenBank/DDBJ whole genome shotgun (WGS) entry which is preliminary data.</text>
</comment>
<gene>
    <name evidence="1" type="ORF">ABID13_004088</name>
</gene>
<evidence type="ECO:0000313" key="1">
    <source>
        <dbReference type="EMBL" id="MET3572431.1"/>
    </source>
</evidence>
<organism evidence="1 2">
    <name type="scientific">Enterocloster citroniae</name>
    <dbReference type="NCBI Taxonomy" id="358743"/>
    <lineage>
        <taxon>Bacteria</taxon>
        <taxon>Bacillati</taxon>
        <taxon>Bacillota</taxon>
        <taxon>Clostridia</taxon>
        <taxon>Lachnospirales</taxon>
        <taxon>Lachnospiraceae</taxon>
        <taxon>Enterocloster</taxon>
    </lineage>
</organism>
<sequence>MEPSKRDWKLYREKVSGWQEHYMERLIEDYVAYLNSNEPASTKFWTMEKRMKQDKKTPGVCIELSKRNMIFDLVRFLQDEVIVFDDLDEFSEELRESVKLLKERFG</sequence>
<dbReference type="GeneID" id="93165321"/>
<reference evidence="1 2" key="1">
    <citation type="submission" date="2024-06" db="EMBL/GenBank/DDBJ databases">
        <title>Genomic Encyclopedia of Type Strains, Phase IV (KMG-IV): sequencing the most valuable type-strain genomes for metagenomic binning, comparative biology and taxonomic classification.</title>
        <authorList>
            <person name="Goeker M."/>
        </authorList>
    </citation>
    <scope>NUCLEOTIDE SEQUENCE [LARGE SCALE GENOMIC DNA]</scope>
    <source>
        <strain evidence="1 2">DSM 19261</strain>
    </source>
</reference>
<proteinExistence type="predicted"/>
<name>A0ABV2G2B5_9FIRM</name>
<keyword evidence="2" id="KW-1185">Reference proteome</keyword>